<sequence length="1203" mass="131136">MDKEEELRIPDFHELEPRAACDRVGRLLRQRGACLIPLAVPEGSLGQARQEIVRHRLEDRLTRTPRQVASAYFGKASGWTMQLSPPTAEVPEGQKALRFIDASLEGLGGVVAAAARLHLARTVSSRSAALVHHPTGTSELDQSEDEVSEDEASGDDRPLQEKVKQLGPQEVWRHILHCGRRKVVMLVAFQPTSLQLKPRAKAYNPVQLELREGEAFIYLHDACFLHVSDDLTPGPLLQVDLKIERPRDQRTEELLDVPQPLIQLYSKLLEATKESPGEEVGLRFLRDAHLQTLRGVGIASLHVELPSVCLQGSGPTPLAACLLGGLDTATAVAPPPPMRRQFCERQFYGAKWDLNEYFGPDGEASSEMYCKHLSVLYRSYGISDFDYRYFGMTAMEANNLDPRCLLLLEGHTAALHAAGTRDSASASRPFGVFSGLCSGLGFMSKSNPSVIVGQVSEPLNFTGPIMNLDAGDASSLLAVERAVVSLRKAECEAALASSAHWINGPGEVLALCRDRLISRSGQTRVFDAAADGFVPGEGVVVCMLSPQGAGDSERSCIVGVGVKSSGKASNLKAPHAPSVTELLAKAARDSALPLAILDAVEASAGGIPAADTSELALLGKALQHRDGGQPVVVSCAKASFGHAGPTSGLVGMARSLLLLGRGLHGPQLHLRVLPGAKRNGDSRSMHIPTEVVAGRHASQIFGVSSFGSSGLYAHHLVLAEPPSAPSKASHDLALLWWPNRVKRKDHGLVYRGYYLQGTMTTWSEGLRMTRVSGEDEIDTFEGYVRLEGDYPESFQIWVDEDPDKALHPPSRGSVAEAPVLGPAAAPRSLCWQIGKDGRAGDGYRIWLQVNGKLRRVAWTKLRQASPSLFGTPCPHGFSIIGDHNAWTFGAMLQEPDGSFSAEVQLLKALSNFQIFRDADFEQGFYPKGATPDESDGTVQLSGEDILGPDPHGHGYNFQVAGQVGAIFRVVFSRRAGSSSISWKQVGWRAVDFQEIVKSHTYFVAGSWDSFASCKEMVRDSCGNWSVEVTLQKNVETFQILLNRNWFATVHPDVSRAVWGDDFRVEGPDEAGHGKYFCLGAGCDALEAGLTALIKLEIQDGFPSRVSWERSDSDRAHELRIAAGLGKFSERHLRLLGLIPWNEETGAEPRFNDQPDWWNEGHLSFSHVVEARQKKFEDARRTKEARDTPENELAEKLRELASLA</sequence>
<dbReference type="InterPro" id="IPR016039">
    <property type="entry name" value="Thiolase-like"/>
</dbReference>
<dbReference type="OrthoDB" id="329835at2759"/>
<comment type="caution">
    <text evidence="6">The sequence shown here is derived from an EMBL/GenBank/DDBJ whole genome shotgun (WGS) entry which is preliminary data.</text>
</comment>
<evidence type="ECO:0000256" key="1">
    <source>
        <dbReference type="ARBA" id="ARBA00022450"/>
    </source>
</evidence>
<evidence type="ECO:0000313" key="6">
    <source>
        <dbReference type="EMBL" id="CAE7597150.1"/>
    </source>
</evidence>
<dbReference type="PANTHER" id="PTHR43775:SF37">
    <property type="entry name" value="SI:DKEY-61P9.11"/>
    <property type="match status" value="1"/>
</dbReference>
<dbReference type="SUPFAM" id="SSF53901">
    <property type="entry name" value="Thiolase-like"/>
    <property type="match status" value="2"/>
</dbReference>
<evidence type="ECO:0000259" key="5">
    <source>
        <dbReference type="PROSITE" id="PS52004"/>
    </source>
</evidence>
<dbReference type="GO" id="GO:0004312">
    <property type="term" value="F:fatty acid synthase activity"/>
    <property type="evidence" value="ECO:0007669"/>
    <property type="project" value="TreeGrafter"/>
</dbReference>
<dbReference type="Gene3D" id="3.40.47.10">
    <property type="match status" value="1"/>
</dbReference>
<evidence type="ECO:0000256" key="3">
    <source>
        <dbReference type="RuleBase" id="RU003694"/>
    </source>
</evidence>
<keyword evidence="2" id="KW-0597">Phosphoprotein</keyword>
<gene>
    <name evidence="6" type="primary">pikAII</name>
    <name evidence="6" type="ORF">SNAT2548_LOCUS33977</name>
</gene>
<dbReference type="Pfam" id="PF00109">
    <property type="entry name" value="ketoacyl-synt"/>
    <property type="match status" value="1"/>
</dbReference>
<name>A0A812V490_9DINO</name>
<dbReference type="InterPro" id="IPR020841">
    <property type="entry name" value="PKS_Beta-ketoAc_synthase_dom"/>
</dbReference>
<dbReference type="InterPro" id="IPR014030">
    <property type="entry name" value="Ketoacyl_synth_N"/>
</dbReference>
<accession>A0A812V490</accession>
<proteinExistence type="inferred from homology"/>
<dbReference type="PROSITE" id="PS52004">
    <property type="entry name" value="KS3_2"/>
    <property type="match status" value="1"/>
</dbReference>
<comment type="similarity">
    <text evidence="3">Belongs to the thiolase-like superfamily. Beta-ketoacyl-ACP synthases family.</text>
</comment>
<reference evidence="6" key="1">
    <citation type="submission" date="2021-02" db="EMBL/GenBank/DDBJ databases">
        <authorList>
            <person name="Dougan E. K."/>
            <person name="Rhodes N."/>
            <person name="Thang M."/>
            <person name="Chan C."/>
        </authorList>
    </citation>
    <scope>NUCLEOTIDE SEQUENCE</scope>
</reference>
<dbReference type="SMART" id="SM00825">
    <property type="entry name" value="PKS_KS"/>
    <property type="match status" value="1"/>
</dbReference>
<keyword evidence="7" id="KW-1185">Reference proteome</keyword>
<evidence type="ECO:0000256" key="2">
    <source>
        <dbReference type="ARBA" id="ARBA00022553"/>
    </source>
</evidence>
<dbReference type="InterPro" id="IPR050091">
    <property type="entry name" value="PKS_NRPS_Biosynth_Enz"/>
</dbReference>
<feature type="region of interest" description="Disordered" evidence="4">
    <location>
        <begin position="128"/>
        <end position="160"/>
    </location>
</feature>
<dbReference type="Pfam" id="PF02801">
    <property type="entry name" value="Ketoacyl-synt_C"/>
    <property type="match status" value="1"/>
</dbReference>
<dbReference type="PANTHER" id="PTHR43775">
    <property type="entry name" value="FATTY ACID SYNTHASE"/>
    <property type="match status" value="1"/>
</dbReference>
<keyword evidence="3" id="KW-0808">Transferase</keyword>
<dbReference type="GO" id="GO:0006633">
    <property type="term" value="P:fatty acid biosynthetic process"/>
    <property type="evidence" value="ECO:0007669"/>
    <property type="project" value="TreeGrafter"/>
</dbReference>
<dbReference type="InterPro" id="IPR014031">
    <property type="entry name" value="Ketoacyl_synth_C"/>
</dbReference>
<dbReference type="CDD" id="cd00833">
    <property type="entry name" value="PKS"/>
    <property type="match status" value="1"/>
</dbReference>
<evidence type="ECO:0000256" key="4">
    <source>
        <dbReference type="SAM" id="MobiDB-lite"/>
    </source>
</evidence>
<evidence type="ECO:0000313" key="7">
    <source>
        <dbReference type="Proteomes" id="UP000604046"/>
    </source>
</evidence>
<dbReference type="Proteomes" id="UP000604046">
    <property type="component" value="Unassembled WGS sequence"/>
</dbReference>
<keyword evidence="1" id="KW-0596">Phosphopantetheine</keyword>
<feature type="domain" description="Ketosynthase family 3 (KS3)" evidence="5">
    <location>
        <begin position="293"/>
        <end position="719"/>
    </location>
</feature>
<feature type="compositionally biased region" description="Acidic residues" evidence="4">
    <location>
        <begin position="141"/>
        <end position="153"/>
    </location>
</feature>
<organism evidence="6 7">
    <name type="scientific">Symbiodinium natans</name>
    <dbReference type="NCBI Taxonomy" id="878477"/>
    <lineage>
        <taxon>Eukaryota</taxon>
        <taxon>Sar</taxon>
        <taxon>Alveolata</taxon>
        <taxon>Dinophyceae</taxon>
        <taxon>Suessiales</taxon>
        <taxon>Symbiodiniaceae</taxon>
        <taxon>Symbiodinium</taxon>
    </lineage>
</organism>
<feature type="region of interest" description="Disordered" evidence="4">
    <location>
        <begin position="1175"/>
        <end position="1203"/>
    </location>
</feature>
<dbReference type="AlphaFoldDB" id="A0A812V490"/>
<dbReference type="EMBL" id="CAJNDS010002787">
    <property type="protein sequence ID" value="CAE7597150.1"/>
    <property type="molecule type" value="Genomic_DNA"/>
</dbReference>
<protein>
    <submittedName>
        <fullName evidence="6">PikAII protein</fullName>
    </submittedName>
</protein>